<accession>A0A1F5S5L4</accession>
<name>A0A1F5S5L4_9BACT</name>
<organism evidence="1 2">
    <name type="scientific">Candidatus Falkowbacteria bacterium RBG_13_39_14</name>
    <dbReference type="NCBI Taxonomy" id="1797985"/>
    <lineage>
        <taxon>Bacteria</taxon>
        <taxon>Candidatus Falkowiibacteriota</taxon>
    </lineage>
</organism>
<dbReference type="EMBL" id="MFFS01000046">
    <property type="protein sequence ID" value="OGF21959.1"/>
    <property type="molecule type" value="Genomic_DNA"/>
</dbReference>
<dbReference type="InterPro" id="IPR026350">
    <property type="entry name" value="GxxExxY"/>
</dbReference>
<evidence type="ECO:0000313" key="1">
    <source>
        <dbReference type="EMBL" id="OGF21959.1"/>
    </source>
</evidence>
<dbReference type="NCBIfam" id="TIGR04256">
    <property type="entry name" value="GxxExxY"/>
    <property type="match status" value="1"/>
</dbReference>
<reference evidence="1 2" key="1">
    <citation type="journal article" date="2016" name="Nat. Commun.">
        <title>Thousands of microbial genomes shed light on interconnected biogeochemical processes in an aquifer system.</title>
        <authorList>
            <person name="Anantharaman K."/>
            <person name="Brown C.T."/>
            <person name="Hug L.A."/>
            <person name="Sharon I."/>
            <person name="Castelle C.J."/>
            <person name="Probst A.J."/>
            <person name="Thomas B.C."/>
            <person name="Singh A."/>
            <person name="Wilkins M.J."/>
            <person name="Karaoz U."/>
            <person name="Brodie E.L."/>
            <person name="Williams K.H."/>
            <person name="Hubbard S.S."/>
            <person name="Banfield J.F."/>
        </authorList>
    </citation>
    <scope>NUCLEOTIDE SEQUENCE [LARGE SCALE GENOMIC DNA]</scope>
</reference>
<proteinExistence type="predicted"/>
<dbReference type="Proteomes" id="UP000178323">
    <property type="component" value="Unassembled WGS sequence"/>
</dbReference>
<sequence>MEKLVYKELSYEICGLLFKVHNELGRFKNEKQYSDYFEQLLKDSRMRYVRECRIDKAFPGEKDARNICDFIIEDKIIVEFKVKNFLSKDDYFQVRRYLSCTGLKLAIIVNFRQKYITPKRVLNNEVQI</sequence>
<protein>
    <recommendedName>
        <fullName evidence="3">GxxExxY protein</fullName>
    </recommendedName>
</protein>
<gene>
    <name evidence="1" type="ORF">A2Y83_02720</name>
</gene>
<dbReference type="AlphaFoldDB" id="A0A1F5S5L4"/>
<dbReference type="Pfam" id="PF13366">
    <property type="entry name" value="PDDEXK_3"/>
    <property type="match status" value="1"/>
</dbReference>
<dbReference type="STRING" id="1797985.A2Y83_02720"/>
<evidence type="ECO:0008006" key="3">
    <source>
        <dbReference type="Google" id="ProtNLM"/>
    </source>
</evidence>
<evidence type="ECO:0000313" key="2">
    <source>
        <dbReference type="Proteomes" id="UP000178323"/>
    </source>
</evidence>
<comment type="caution">
    <text evidence="1">The sequence shown here is derived from an EMBL/GenBank/DDBJ whole genome shotgun (WGS) entry which is preliminary data.</text>
</comment>